<sequence>MLQPLAGSFRNSQATFMVSSPSSTTSPSSGTSPHSSLSPSPLSGSPTMGPRSASSHYSSSPKQSDHSSRPAGSRHNSTTENRQFRLQYDLKKLVPNQSILIRIRGLEKSMSAADIKELLEPYGQIVDVTIERPESSSMSYANVRLKVRKPDIDSIQAANIGGNSLDMEIITPARNRYMTDMVAQKLELGLKLAQDTFCSEFVATANVVVQFQHQRRCIKIMFDRHFKDTTIQYHVEMKFQDMDKGSIQVDTLGDVAAVTIHLRYPPTYWRYDPNMDNQDDSKWSVNSCLRRVVDIPSENGEFTNKGKTNGTTQGRPPVEPNPSNLWAKLGKWTVIRFTVDQESAPQLDIFNTQCREFNLLTQTLSPLPPIVTQQGQGGVGPLMTASLNKLPFETRYMLESALSFNYIVDYELTPEVIKMLSSVEPIKAATMLELIVASRERVWNLQDYLRHEEQKLARISTRPRIVPSQCVFLRKVIVTPTTMYLQPPTVETSNRIIRHYSHLSDYFLRIEYSDEGNNKLWSRDASSNMNNAIFNRVFTTLTDGIKIGDRVYEFLAFSASQLRDNAAWFFCSKEGKETPDTIRNWMGDFSHIKSIAKYGARMGQCFSSTRDITRLRSTDVEMIDDIEHHDQNFSDGCGRISEDLARMIGIELEKETTPSAFQIRLGGAKGVLVKDAALKGNRVQIRPSMKKFDVAHYVLEVIKTSSFIPSFLNRQIIILLTSLGVPEKVIWDLKENMVRDLNMIQTDDMMAIKLLIQNWDEGGTSKMLVSMIRAGFLQRQDPFVKNLLTLFRQQMLEELSKKARVYVPQGAYLLGVCDETGDLEEGEIFIQVSSVENPSKWRVIEGDCVVVRCPCFHPGDVRVVRAVKCPSLSHLHDVVVFNTKGRRGIPSMCSGGDLDGDDFTVIWDPNIVSNVMEMPPMDYSGPEAAPASDVTIRDILKFFVQYAVSDNLGLIANAHLAQSDQLREGPKHQKCLRLAQLHSDAVDFPKSGKPAEITPDLRPKKYPDFMEKAPDRSYESSRVIGRIYRECAGTESFVPKDYRQSFNEAMLIEGYEDYMRDSMVQKALYDQELKSLMNQYGVKSDLEVVSGFITGVDIITNKREYEIRRSIVRAFTAIRTRFRLELEQEFYAPDAKVVPPSNIPFLERKAAAWYAVCYKNLQPGQPYTFCWIAWDILCRIASRFRGTMIDNGGGFGLGDEDFMDGLDGQDIVEEPPHPPRVEIANHQGLCTIGPEVDDDLLSAAMKF</sequence>
<dbReference type="GO" id="GO:0030422">
    <property type="term" value="P:siRNA processing"/>
    <property type="evidence" value="ECO:0007669"/>
    <property type="project" value="TreeGrafter"/>
</dbReference>
<evidence type="ECO:0000256" key="2">
    <source>
        <dbReference type="ARBA" id="ARBA00022484"/>
    </source>
</evidence>
<accession>A0A9P8BU16</accession>
<gene>
    <name evidence="12" type="ORF">KI688_011396</name>
</gene>
<feature type="region of interest" description="Disordered" evidence="9">
    <location>
        <begin position="1"/>
        <end position="82"/>
    </location>
</feature>
<dbReference type="Proteomes" id="UP000707451">
    <property type="component" value="Unassembled WGS sequence"/>
</dbReference>
<evidence type="ECO:0000313" key="12">
    <source>
        <dbReference type="EMBL" id="KAG9067808.1"/>
    </source>
</evidence>
<keyword evidence="13" id="KW-1185">Reference proteome</keyword>
<dbReference type="InterPro" id="IPR035979">
    <property type="entry name" value="RBD_domain_sf"/>
</dbReference>
<keyword evidence="4 8" id="KW-0548">Nucleotidyltransferase</keyword>
<dbReference type="InterPro" id="IPR058752">
    <property type="entry name" value="RDRP_C_head"/>
</dbReference>
<dbReference type="InterPro" id="IPR007855">
    <property type="entry name" value="RDRP"/>
</dbReference>
<evidence type="ECO:0000256" key="4">
    <source>
        <dbReference type="ARBA" id="ARBA00022695"/>
    </source>
</evidence>
<reference evidence="12" key="1">
    <citation type="submission" date="2021-06" db="EMBL/GenBank/DDBJ databases">
        <title>Genome Sequence of Mortierella hyaline Strain SCG-10, a Cold-Adapted, Nitrate-Reducing Fungus Isolated from Soil in Minnesota, USA.</title>
        <authorList>
            <person name="Aldossari N."/>
        </authorList>
    </citation>
    <scope>NUCLEOTIDE SEQUENCE</scope>
    <source>
        <strain evidence="12">SCG-10</strain>
    </source>
</reference>
<dbReference type="OrthoDB" id="6513042at2759"/>
<evidence type="ECO:0000259" key="11">
    <source>
        <dbReference type="Pfam" id="PF26253"/>
    </source>
</evidence>
<dbReference type="AlphaFoldDB" id="A0A9P8BU16"/>
<comment type="caution">
    <text evidence="12">The sequence shown here is derived from an EMBL/GenBank/DDBJ whole genome shotgun (WGS) entry which is preliminary data.</text>
</comment>
<evidence type="ECO:0000256" key="3">
    <source>
        <dbReference type="ARBA" id="ARBA00022679"/>
    </source>
</evidence>
<feature type="domain" description="RDRP core" evidence="10">
    <location>
        <begin position="478"/>
        <end position="1031"/>
    </location>
</feature>
<keyword evidence="5 8" id="KW-0694">RNA-binding</keyword>
<dbReference type="SUPFAM" id="SSF54928">
    <property type="entry name" value="RNA-binding domain, RBD"/>
    <property type="match status" value="1"/>
</dbReference>
<evidence type="ECO:0000313" key="13">
    <source>
        <dbReference type="Proteomes" id="UP000707451"/>
    </source>
</evidence>
<dbReference type="PANTHER" id="PTHR23079:SF55">
    <property type="entry name" value="RNA-DIRECTED RNA POLYMERASE"/>
    <property type="match status" value="1"/>
</dbReference>
<dbReference type="InterPro" id="IPR057596">
    <property type="entry name" value="RDRP_core"/>
</dbReference>
<dbReference type="PANTHER" id="PTHR23079">
    <property type="entry name" value="RNA-DEPENDENT RNA POLYMERASE"/>
    <property type="match status" value="1"/>
</dbReference>
<evidence type="ECO:0000256" key="9">
    <source>
        <dbReference type="SAM" id="MobiDB-lite"/>
    </source>
</evidence>
<dbReference type="GO" id="GO:0003723">
    <property type="term" value="F:RNA binding"/>
    <property type="evidence" value="ECO:0007669"/>
    <property type="project" value="UniProtKB-KW"/>
</dbReference>
<dbReference type="CDD" id="cd00590">
    <property type="entry name" value="RRM_SF"/>
    <property type="match status" value="1"/>
</dbReference>
<proteinExistence type="inferred from homology"/>
<evidence type="ECO:0000256" key="1">
    <source>
        <dbReference type="ARBA" id="ARBA00005762"/>
    </source>
</evidence>
<evidence type="ECO:0000256" key="5">
    <source>
        <dbReference type="ARBA" id="ARBA00022884"/>
    </source>
</evidence>
<dbReference type="Pfam" id="PF26253">
    <property type="entry name" value="RdRP_head"/>
    <property type="match status" value="1"/>
</dbReference>
<dbReference type="GO" id="GO:0003968">
    <property type="term" value="F:RNA-directed RNA polymerase activity"/>
    <property type="evidence" value="ECO:0007669"/>
    <property type="project" value="UniProtKB-KW"/>
</dbReference>
<feature type="domain" description="RDRP C-terminal head" evidence="11">
    <location>
        <begin position="1048"/>
        <end position="1183"/>
    </location>
</feature>
<keyword evidence="6" id="KW-0943">RNA-mediated gene silencing</keyword>
<name>A0A9P8BU16_9FUNG</name>
<evidence type="ECO:0000256" key="7">
    <source>
        <dbReference type="ARBA" id="ARBA00048744"/>
    </source>
</evidence>
<evidence type="ECO:0000259" key="10">
    <source>
        <dbReference type="Pfam" id="PF05183"/>
    </source>
</evidence>
<comment type="similarity">
    <text evidence="1 8">Belongs to the RdRP family.</text>
</comment>
<dbReference type="EC" id="2.7.7.48" evidence="8"/>
<keyword evidence="3 8" id="KW-0808">Transferase</keyword>
<feature type="compositionally biased region" description="Low complexity" evidence="9">
    <location>
        <begin position="19"/>
        <end position="62"/>
    </location>
</feature>
<evidence type="ECO:0000256" key="8">
    <source>
        <dbReference type="RuleBase" id="RU363098"/>
    </source>
</evidence>
<organism evidence="12 13">
    <name type="scientific">Linnemannia hyalina</name>
    <dbReference type="NCBI Taxonomy" id="64524"/>
    <lineage>
        <taxon>Eukaryota</taxon>
        <taxon>Fungi</taxon>
        <taxon>Fungi incertae sedis</taxon>
        <taxon>Mucoromycota</taxon>
        <taxon>Mortierellomycotina</taxon>
        <taxon>Mortierellomycetes</taxon>
        <taxon>Mortierellales</taxon>
        <taxon>Mortierellaceae</taxon>
        <taxon>Linnemannia</taxon>
    </lineage>
</organism>
<feature type="region of interest" description="Disordered" evidence="9">
    <location>
        <begin position="299"/>
        <end position="322"/>
    </location>
</feature>
<protein>
    <recommendedName>
        <fullName evidence="8">RNA-dependent RNA polymerase</fullName>
        <ecNumber evidence="8">2.7.7.48</ecNumber>
    </recommendedName>
</protein>
<evidence type="ECO:0000256" key="6">
    <source>
        <dbReference type="ARBA" id="ARBA00023158"/>
    </source>
</evidence>
<feature type="compositionally biased region" description="Low complexity" evidence="9">
    <location>
        <begin position="303"/>
        <end position="312"/>
    </location>
</feature>
<keyword evidence="2 8" id="KW-0696">RNA-directed RNA polymerase</keyword>
<comment type="catalytic activity">
    <reaction evidence="7 8">
        <text>RNA(n) + a ribonucleoside 5'-triphosphate = RNA(n+1) + diphosphate</text>
        <dbReference type="Rhea" id="RHEA:21248"/>
        <dbReference type="Rhea" id="RHEA-COMP:14527"/>
        <dbReference type="Rhea" id="RHEA-COMP:17342"/>
        <dbReference type="ChEBI" id="CHEBI:33019"/>
        <dbReference type="ChEBI" id="CHEBI:61557"/>
        <dbReference type="ChEBI" id="CHEBI:140395"/>
        <dbReference type="EC" id="2.7.7.48"/>
    </reaction>
</comment>
<dbReference type="EMBL" id="JAHRHY010000007">
    <property type="protein sequence ID" value="KAG9067808.1"/>
    <property type="molecule type" value="Genomic_DNA"/>
</dbReference>
<feature type="compositionally biased region" description="Polar residues" evidence="9">
    <location>
        <begin position="9"/>
        <end position="18"/>
    </location>
</feature>
<dbReference type="Pfam" id="PF05183">
    <property type="entry name" value="RdRP"/>
    <property type="match status" value="1"/>
</dbReference>
<dbReference type="GO" id="GO:0031380">
    <property type="term" value="C:nuclear RNA-directed RNA polymerase complex"/>
    <property type="evidence" value="ECO:0007669"/>
    <property type="project" value="TreeGrafter"/>
</dbReference>